<evidence type="ECO:0008006" key="3">
    <source>
        <dbReference type="Google" id="ProtNLM"/>
    </source>
</evidence>
<comment type="caution">
    <text evidence="2">The sequence shown here is derived from an EMBL/GenBank/DDBJ whole genome shotgun (WGS) entry which is preliminary data.</text>
</comment>
<reference evidence="2" key="1">
    <citation type="journal article" date="2014" name="Front. Microbiol.">
        <title>High frequency of phylogenetically diverse reductive dehalogenase-homologous genes in deep subseafloor sedimentary metagenomes.</title>
        <authorList>
            <person name="Kawai M."/>
            <person name="Futagami T."/>
            <person name="Toyoda A."/>
            <person name="Takaki Y."/>
            <person name="Nishi S."/>
            <person name="Hori S."/>
            <person name="Arai W."/>
            <person name="Tsubouchi T."/>
            <person name="Morono Y."/>
            <person name="Uchiyama I."/>
            <person name="Ito T."/>
            <person name="Fujiyama A."/>
            <person name="Inagaki F."/>
            <person name="Takami H."/>
        </authorList>
    </citation>
    <scope>NUCLEOTIDE SEQUENCE</scope>
    <source>
        <strain evidence="2">Expedition CK06-06</strain>
    </source>
</reference>
<keyword evidence="1" id="KW-0812">Transmembrane</keyword>
<keyword evidence="1" id="KW-0472">Membrane</keyword>
<feature type="transmembrane region" description="Helical" evidence="1">
    <location>
        <begin position="82"/>
        <end position="107"/>
    </location>
</feature>
<feature type="transmembrane region" description="Helical" evidence="1">
    <location>
        <begin position="21"/>
        <end position="40"/>
    </location>
</feature>
<proteinExistence type="predicted"/>
<keyword evidence="1" id="KW-1133">Transmembrane helix</keyword>
<protein>
    <recommendedName>
        <fullName evidence="3">Glycosyltransferase RgtA/B/C/D-like domain-containing protein</fullName>
    </recommendedName>
</protein>
<name>X0X700_9ZZZZ</name>
<dbReference type="EMBL" id="BARS01049993">
    <property type="protein sequence ID" value="GAG38979.1"/>
    <property type="molecule type" value="Genomic_DNA"/>
</dbReference>
<sequence length="124" mass="13356">MNDSVANLDPVAPPQSVRYDALGWLFVLGGLALAAVLGLLSDGIYMNDDATHYFIARDGWSKLSALLHRWGRIGYTAPTSPVAYWFGFAGCRLFSAVQTALISLLAWRVARRLIAPGIFAASAA</sequence>
<gene>
    <name evidence="2" type="ORF">S01H1_74702</name>
</gene>
<evidence type="ECO:0000256" key="1">
    <source>
        <dbReference type="SAM" id="Phobius"/>
    </source>
</evidence>
<dbReference type="AlphaFoldDB" id="X0X700"/>
<evidence type="ECO:0000313" key="2">
    <source>
        <dbReference type="EMBL" id="GAG38979.1"/>
    </source>
</evidence>
<accession>X0X700</accession>
<organism evidence="2">
    <name type="scientific">marine sediment metagenome</name>
    <dbReference type="NCBI Taxonomy" id="412755"/>
    <lineage>
        <taxon>unclassified sequences</taxon>
        <taxon>metagenomes</taxon>
        <taxon>ecological metagenomes</taxon>
    </lineage>
</organism>
<feature type="non-terminal residue" evidence="2">
    <location>
        <position position="124"/>
    </location>
</feature>